<dbReference type="GO" id="GO:0005524">
    <property type="term" value="F:ATP binding"/>
    <property type="evidence" value="ECO:0007669"/>
    <property type="project" value="UniProtKB-KW"/>
</dbReference>
<sequence length="263" mass="29382">MEVLMTDSICEDSSKLSVRGLVKRFDGKETLHNLTFDVREGEFLSILGPSGCGKTTTLRILIGLLEPDEGMILLDGRDITRAAPDDRGMGIVFQNYALFENMTVLGNVEYALKFKPELRGDRRAIATSVLEQIGLIDLMDRGVRDLSGGQQQRVCIARTLALNPKIILFDEPMSALDVEARLSLRAELKRIQGEFGTTMIYITHDQEEAFALSDRIMVMGGGRIHQLADPEEIIANPADDYVSEFVVRNLRIKMDSLARFMGR</sequence>
<dbReference type="AlphaFoldDB" id="A0A369MHZ0"/>
<evidence type="ECO:0000256" key="6">
    <source>
        <dbReference type="ARBA" id="ARBA00023004"/>
    </source>
</evidence>
<dbReference type="SMART" id="SM00382">
    <property type="entry name" value="AAA"/>
    <property type="match status" value="1"/>
</dbReference>
<keyword evidence="7" id="KW-0406">Ion transport</keyword>
<dbReference type="EMBL" id="PPTU01000010">
    <property type="protein sequence ID" value="RDB70259.1"/>
    <property type="molecule type" value="Genomic_DNA"/>
</dbReference>
<comment type="caution">
    <text evidence="11">The sequence shown here is derived from an EMBL/GenBank/DDBJ whole genome shotgun (WGS) entry which is preliminary data.</text>
</comment>
<proteinExistence type="predicted"/>
<keyword evidence="4" id="KW-0547">Nucleotide-binding</keyword>
<keyword evidence="5 11" id="KW-0067">ATP-binding</keyword>
<evidence type="ECO:0000256" key="9">
    <source>
        <dbReference type="ARBA" id="ARBA00066388"/>
    </source>
</evidence>
<keyword evidence="1" id="KW-0813">Transport</keyword>
<evidence type="ECO:0000256" key="3">
    <source>
        <dbReference type="ARBA" id="ARBA00022496"/>
    </source>
</evidence>
<dbReference type="SUPFAM" id="SSF52540">
    <property type="entry name" value="P-loop containing nucleoside triphosphate hydrolases"/>
    <property type="match status" value="1"/>
</dbReference>
<dbReference type="PANTHER" id="PTHR42781:SF4">
    <property type="entry name" value="SPERMIDINE_PUTRESCINE IMPORT ATP-BINDING PROTEIN POTA"/>
    <property type="match status" value="1"/>
</dbReference>
<dbReference type="GO" id="GO:0015408">
    <property type="term" value="F:ABC-type ferric iron transporter activity"/>
    <property type="evidence" value="ECO:0007669"/>
    <property type="project" value="InterPro"/>
</dbReference>
<evidence type="ECO:0000256" key="7">
    <source>
        <dbReference type="ARBA" id="ARBA00023065"/>
    </source>
</evidence>
<dbReference type="GO" id="GO:0015418">
    <property type="term" value="F:ABC-type quaternary ammonium compound transporting activity"/>
    <property type="evidence" value="ECO:0007669"/>
    <property type="project" value="UniProtKB-EC"/>
</dbReference>
<evidence type="ECO:0000256" key="1">
    <source>
        <dbReference type="ARBA" id="ARBA00022448"/>
    </source>
</evidence>
<name>A0A369MHZ0_EGGLN</name>
<dbReference type="CDD" id="cd03259">
    <property type="entry name" value="ABC_Carb_Solutes_like"/>
    <property type="match status" value="1"/>
</dbReference>
<dbReference type="GO" id="GO:0016020">
    <property type="term" value="C:membrane"/>
    <property type="evidence" value="ECO:0007669"/>
    <property type="project" value="InterPro"/>
</dbReference>
<feature type="domain" description="ABC transporter" evidence="10">
    <location>
        <begin position="16"/>
        <end position="246"/>
    </location>
</feature>
<reference evidence="14 15" key="1">
    <citation type="journal article" date="2018" name="Elife">
        <title>Discovery and characterization of a prevalent human gut bacterial enzyme sufficient for the inactivation of a family of plant toxins.</title>
        <authorList>
            <person name="Koppel N."/>
            <person name="Bisanz J.E."/>
            <person name="Pandelia M.E."/>
            <person name="Turnbaugh P.J."/>
            <person name="Balskus E.P."/>
        </authorList>
    </citation>
    <scope>NUCLEOTIDE SEQUENCE [LARGE SCALE GENOMIC DNA]</scope>
    <source>
        <strain evidence="13 15">16A</strain>
        <strain evidence="12 14">MR1 #12</strain>
        <strain evidence="11 16">W1 BHI 6</strain>
    </source>
</reference>
<dbReference type="InterPro" id="IPR015853">
    <property type="entry name" value="ABC_transpr_FbpC"/>
</dbReference>
<keyword evidence="6" id="KW-0408">Iron</keyword>
<evidence type="ECO:0000313" key="13">
    <source>
        <dbReference type="EMBL" id="RDC34355.1"/>
    </source>
</evidence>
<gene>
    <name evidence="13" type="ORF">C1853_14545</name>
    <name evidence="12" type="ORF">C1872_03635</name>
    <name evidence="11" type="ORF">C1875_07745</name>
</gene>
<accession>A0A369MHZ0</accession>
<dbReference type="Gene3D" id="3.40.50.300">
    <property type="entry name" value="P-loop containing nucleotide triphosphate hydrolases"/>
    <property type="match status" value="1"/>
</dbReference>
<keyword evidence="8" id="KW-0472">Membrane</keyword>
<dbReference type="FunFam" id="3.40.50.300:FF:000425">
    <property type="entry name" value="Probable ABC transporter, ATP-binding subunit"/>
    <property type="match status" value="1"/>
</dbReference>
<evidence type="ECO:0000313" key="14">
    <source>
        <dbReference type="Proteomes" id="UP000253752"/>
    </source>
</evidence>
<keyword evidence="3" id="KW-0410">Iron transport</keyword>
<dbReference type="EMBL" id="PPTX01000003">
    <property type="protein sequence ID" value="RDB81145.1"/>
    <property type="molecule type" value="Genomic_DNA"/>
</dbReference>
<dbReference type="RefSeq" id="WP_057385392.1">
    <property type="nucleotide sequence ID" value="NZ_BQNE01000002.1"/>
</dbReference>
<evidence type="ECO:0000313" key="12">
    <source>
        <dbReference type="EMBL" id="RDB81145.1"/>
    </source>
</evidence>
<evidence type="ECO:0000313" key="11">
    <source>
        <dbReference type="EMBL" id="RDB70259.1"/>
    </source>
</evidence>
<dbReference type="Proteomes" id="UP000253752">
    <property type="component" value="Unassembled WGS sequence"/>
</dbReference>
<evidence type="ECO:0000256" key="2">
    <source>
        <dbReference type="ARBA" id="ARBA00022475"/>
    </source>
</evidence>
<keyword evidence="2" id="KW-1003">Cell membrane</keyword>
<dbReference type="GO" id="GO:0016887">
    <property type="term" value="F:ATP hydrolysis activity"/>
    <property type="evidence" value="ECO:0007669"/>
    <property type="project" value="InterPro"/>
</dbReference>
<dbReference type="InterPro" id="IPR003593">
    <property type="entry name" value="AAA+_ATPase"/>
</dbReference>
<evidence type="ECO:0000259" key="10">
    <source>
        <dbReference type="PROSITE" id="PS50893"/>
    </source>
</evidence>
<dbReference type="PANTHER" id="PTHR42781">
    <property type="entry name" value="SPERMIDINE/PUTRESCINE IMPORT ATP-BINDING PROTEIN POTA"/>
    <property type="match status" value="1"/>
</dbReference>
<dbReference type="InterPro" id="IPR017871">
    <property type="entry name" value="ABC_transporter-like_CS"/>
</dbReference>
<evidence type="ECO:0000256" key="5">
    <source>
        <dbReference type="ARBA" id="ARBA00022840"/>
    </source>
</evidence>
<evidence type="ECO:0000313" key="15">
    <source>
        <dbReference type="Proteomes" id="UP000253915"/>
    </source>
</evidence>
<dbReference type="PROSITE" id="PS00211">
    <property type="entry name" value="ABC_TRANSPORTER_1"/>
    <property type="match status" value="1"/>
</dbReference>
<dbReference type="EC" id="7.6.2.9" evidence="9"/>
<dbReference type="EMBL" id="PPUQ01000030">
    <property type="protein sequence ID" value="RDC34355.1"/>
    <property type="molecule type" value="Genomic_DNA"/>
</dbReference>
<evidence type="ECO:0000256" key="8">
    <source>
        <dbReference type="ARBA" id="ARBA00023136"/>
    </source>
</evidence>
<dbReference type="PROSITE" id="PS50893">
    <property type="entry name" value="ABC_TRANSPORTER_2"/>
    <property type="match status" value="1"/>
</dbReference>
<dbReference type="InterPro" id="IPR027417">
    <property type="entry name" value="P-loop_NTPase"/>
</dbReference>
<evidence type="ECO:0000313" key="16">
    <source>
        <dbReference type="Proteomes" id="UP000253970"/>
    </source>
</evidence>
<dbReference type="Proteomes" id="UP000253970">
    <property type="component" value="Unassembled WGS sequence"/>
</dbReference>
<evidence type="ECO:0000256" key="4">
    <source>
        <dbReference type="ARBA" id="ARBA00022741"/>
    </source>
</evidence>
<dbReference type="InterPro" id="IPR003439">
    <property type="entry name" value="ABC_transporter-like_ATP-bd"/>
</dbReference>
<dbReference type="Proteomes" id="UP000253915">
    <property type="component" value="Unassembled WGS sequence"/>
</dbReference>
<dbReference type="InterPro" id="IPR050093">
    <property type="entry name" value="ABC_SmlMolc_Importer"/>
</dbReference>
<protein>
    <recommendedName>
        <fullName evidence="9">ABC-type quaternary amine transporter</fullName>
        <ecNumber evidence="9">7.6.2.9</ecNumber>
    </recommendedName>
</protein>
<organism evidence="11 16">
    <name type="scientific">Eggerthella lenta</name>
    <name type="common">Eubacterium lentum</name>
    <dbReference type="NCBI Taxonomy" id="84112"/>
    <lineage>
        <taxon>Bacteria</taxon>
        <taxon>Bacillati</taxon>
        <taxon>Actinomycetota</taxon>
        <taxon>Coriobacteriia</taxon>
        <taxon>Eggerthellales</taxon>
        <taxon>Eggerthellaceae</taxon>
        <taxon>Eggerthella</taxon>
    </lineage>
</organism>
<dbReference type="Pfam" id="PF00005">
    <property type="entry name" value="ABC_tran"/>
    <property type="match status" value="1"/>
</dbReference>